<dbReference type="AlphaFoldDB" id="A0A3M6WHT8"/>
<reference evidence="12 13" key="1">
    <citation type="journal article" date="2018" name="BMC Genomics">
        <title>Genomic evidence for intraspecific hybridization in a clonal and extremely halotolerant yeast.</title>
        <authorList>
            <person name="Gostincar C."/>
            <person name="Stajich J.E."/>
            <person name="Zupancic J."/>
            <person name="Zalar P."/>
            <person name="Gunde-Cimerman N."/>
        </authorList>
    </citation>
    <scope>NUCLEOTIDE SEQUENCE [LARGE SCALE GENOMIC DNA]</scope>
    <source>
        <strain evidence="12 13">EXF-6656</strain>
    </source>
</reference>
<name>A0A3M6WHT8_HORWE</name>
<dbReference type="SUPFAM" id="SSF56112">
    <property type="entry name" value="Protein kinase-like (PK-like)"/>
    <property type="match status" value="1"/>
</dbReference>
<evidence type="ECO:0000313" key="13">
    <source>
        <dbReference type="Proteomes" id="UP000281245"/>
    </source>
</evidence>
<evidence type="ECO:0000259" key="11">
    <source>
        <dbReference type="PROSITE" id="PS50011"/>
    </source>
</evidence>
<dbReference type="GO" id="GO:0007095">
    <property type="term" value="P:mitotic G2 DNA damage checkpoint signaling"/>
    <property type="evidence" value="ECO:0007669"/>
    <property type="project" value="TreeGrafter"/>
</dbReference>
<evidence type="ECO:0000256" key="1">
    <source>
        <dbReference type="ARBA" id="ARBA00012513"/>
    </source>
</evidence>
<gene>
    <name evidence="12" type="ORF">D0869_09326</name>
</gene>
<evidence type="ECO:0000256" key="6">
    <source>
        <dbReference type="ARBA" id="ARBA00022840"/>
    </source>
</evidence>
<dbReference type="SMART" id="SM00220">
    <property type="entry name" value="S_TKc"/>
    <property type="match status" value="1"/>
</dbReference>
<dbReference type="GO" id="GO:0005634">
    <property type="term" value="C:nucleus"/>
    <property type="evidence" value="ECO:0007669"/>
    <property type="project" value="TreeGrafter"/>
</dbReference>
<dbReference type="Proteomes" id="UP000281245">
    <property type="component" value="Unassembled WGS sequence"/>
</dbReference>
<feature type="region of interest" description="Disordered" evidence="10">
    <location>
        <begin position="395"/>
        <end position="420"/>
    </location>
</feature>
<sequence length="582" mass="64085">MGGPPNSQVAPLPSNLPFRVISKTIGSGAYASIRKATPPNAPSPVIAIKFINKEHAFRAGRLRPKQLKLEISLHQNVCGHQNVIRLLTWGEDTHWMYMAMELADGGDLFDKIEADEGVKEDVAHLYFVQLTNAIGWCHSKGVAHRDIKPENMLLDGSGNLKLADFGLAVQFQKLSTGERKKCGMVCGSPPYIAPEIYEIGDQNAKRKQGEDKLGYDPEISDVWSCAIVLFVLLAGNTPWDAPKLTESYEYHDYVKSNSRPEDPLWNKIPMAALSLVRAMLKIDAKERISLHDVKKHPWFTRQNESLAKTGMVANPLELATQMMEGLRIDFNADISASQRLRRQPATTTTTTTSKTADDAMNLDSSKLDQGWSNLASTQPETPIADLPLDWEIPPRLGAGSASQPTTTTTHDRLPTTTPTTNRDAFLRNLLAEDPSMSQFSQQPVSQMTSTQQARRFKDIVPSHSLARFLSHLPLPQLLPLLTSALHRLNIPVPNPSPAAAADRGSGGEEVVSFRIKTLDSRRQPLQGNLVAERVEVGGGLIGSGSGVPAVEVRFLKAKGDPLEWRRLFKQVAVLCKDAIPRD</sequence>
<organism evidence="12 13">
    <name type="scientific">Hortaea werneckii</name>
    <name type="common">Black yeast</name>
    <name type="synonym">Cladosporium werneckii</name>
    <dbReference type="NCBI Taxonomy" id="91943"/>
    <lineage>
        <taxon>Eukaryota</taxon>
        <taxon>Fungi</taxon>
        <taxon>Dikarya</taxon>
        <taxon>Ascomycota</taxon>
        <taxon>Pezizomycotina</taxon>
        <taxon>Dothideomycetes</taxon>
        <taxon>Dothideomycetidae</taxon>
        <taxon>Mycosphaerellales</taxon>
        <taxon>Teratosphaeriaceae</taxon>
        <taxon>Hortaea</taxon>
    </lineage>
</organism>
<dbReference type="PANTHER" id="PTHR43895:SF32">
    <property type="entry name" value="SERINE_THREONINE-PROTEIN KINASE CHK1"/>
    <property type="match status" value="1"/>
</dbReference>
<evidence type="ECO:0000313" key="12">
    <source>
        <dbReference type="EMBL" id="RMX78132.1"/>
    </source>
</evidence>
<accession>A0A3M6WHT8</accession>
<comment type="catalytic activity">
    <reaction evidence="8">
        <text>L-seryl-[protein] + ATP = O-phospho-L-seryl-[protein] + ADP + H(+)</text>
        <dbReference type="Rhea" id="RHEA:17989"/>
        <dbReference type="Rhea" id="RHEA-COMP:9863"/>
        <dbReference type="Rhea" id="RHEA-COMP:11604"/>
        <dbReference type="ChEBI" id="CHEBI:15378"/>
        <dbReference type="ChEBI" id="CHEBI:29999"/>
        <dbReference type="ChEBI" id="CHEBI:30616"/>
        <dbReference type="ChEBI" id="CHEBI:83421"/>
        <dbReference type="ChEBI" id="CHEBI:456216"/>
        <dbReference type="EC" id="2.7.11.1"/>
    </reaction>
</comment>
<dbReference type="Pfam" id="PF00069">
    <property type="entry name" value="Pkinase"/>
    <property type="match status" value="1"/>
</dbReference>
<dbReference type="InterPro" id="IPR017441">
    <property type="entry name" value="Protein_kinase_ATP_BS"/>
</dbReference>
<keyword evidence="6 9" id="KW-0067">ATP-binding</keyword>
<dbReference type="GO" id="GO:0035861">
    <property type="term" value="C:site of double-strand break"/>
    <property type="evidence" value="ECO:0007669"/>
    <property type="project" value="TreeGrafter"/>
</dbReference>
<keyword evidence="3" id="KW-0808">Transferase</keyword>
<feature type="binding site" evidence="9">
    <location>
        <position position="49"/>
    </location>
    <ligand>
        <name>ATP</name>
        <dbReference type="ChEBI" id="CHEBI:30616"/>
    </ligand>
</feature>
<dbReference type="PANTHER" id="PTHR43895">
    <property type="entry name" value="CALCIUM/CALMODULIN-DEPENDENT PROTEIN KINASE KINASE-RELATED"/>
    <property type="match status" value="1"/>
</dbReference>
<comment type="catalytic activity">
    <reaction evidence="7">
        <text>L-threonyl-[protein] + ATP = O-phospho-L-threonyl-[protein] + ADP + H(+)</text>
        <dbReference type="Rhea" id="RHEA:46608"/>
        <dbReference type="Rhea" id="RHEA-COMP:11060"/>
        <dbReference type="Rhea" id="RHEA-COMP:11605"/>
        <dbReference type="ChEBI" id="CHEBI:15378"/>
        <dbReference type="ChEBI" id="CHEBI:30013"/>
        <dbReference type="ChEBI" id="CHEBI:30616"/>
        <dbReference type="ChEBI" id="CHEBI:61977"/>
        <dbReference type="ChEBI" id="CHEBI:456216"/>
        <dbReference type="EC" id="2.7.11.1"/>
    </reaction>
</comment>
<feature type="domain" description="Protein kinase" evidence="11">
    <location>
        <begin position="19"/>
        <end position="299"/>
    </location>
</feature>
<dbReference type="FunFam" id="1.10.510.10:FF:000571">
    <property type="entry name" value="Maternal embryonic leucine zipper kinase"/>
    <property type="match status" value="1"/>
</dbReference>
<evidence type="ECO:0000256" key="7">
    <source>
        <dbReference type="ARBA" id="ARBA00047899"/>
    </source>
</evidence>
<evidence type="ECO:0000256" key="2">
    <source>
        <dbReference type="ARBA" id="ARBA00022527"/>
    </source>
</evidence>
<dbReference type="GO" id="GO:0005524">
    <property type="term" value="F:ATP binding"/>
    <property type="evidence" value="ECO:0007669"/>
    <property type="project" value="UniProtKB-UniRule"/>
</dbReference>
<comment type="caution">
    <text evidence="12">The sequence shown here is derived from an EMBL/GenBank/DDBJ whole genome shotgun (WGS) entry which is preliminary data.</text>
</comment>
<dbReference type="InterPro" id="IPR008271">
    <property type="entry name" value="Ser/Thr_kinase_AS"/>
</dbReference>
<evidence type="ECO:0000256" key="10">
    <source>
        <dbReference type="SAM" id="MobiDB-lite"/>
    </source>
</evidence>
<dbReference type="InterPro" id="IPR000719">
    <property type="entry name" value="Prot_kinase_dom"/>
</dbReference>
<proteinExistence type="predicted"/>
<keyword evidence="2" id="KW-0723">Serine/threonine-protein kinase</keyword>
<evidence type="ECO:0000256" key="3">
    <source>
        <dbReference type="ARBA" id="ARBA00022679"/>
    </source>
</evidence>
<dbReference type="InterPro" id="IPR011009">
    <property type="entry name" value="Kinase-like_dom_sf"/>
</dbReference>
<dbReference type="PROSITE" id="PS00108">
    <property type="entry name" value="PROTEIN_KINASE_ST"/>
    <property type="match status" value="1"/>
</dbReference>
<dbReference type="PROSITE" id="PS50011">
    <property type="entry name" value="PROTEIN_KINASE_DOM"/>
    <property type="match status" value="1"/>
</dbReference>
<keyword evidence="4 9" id="KW-0547">Nucleotide-binding</keyword>
<evidence type="ECO:0000256" key="8">
    <source>
        <dbReference type="ARBA" id="ARBA00048679"/>
    </source>
</evidence>
<dbReference type="GO" id="GO:0005737">
    <property type="term" value="C:cytoplasm"/>
    <property type="evidence" value="ECO:0007669"/>
    <property type="project" value="TreeGrafter"/>
</dbReference>
<feature type="region of interest" description="Disordered" evidence="10">
    <location>
        <begin position="339"/>
        <end position="364"/>
    </location>
</feature>
<dbReference type="GO" id="GO:0004674">
    <property type="term" value="F:protein serine/threonine kinase activity"/>
    <property type="evidence" value="ECO:0007669"/>
    <property type="project" value="UniProtKB-KW"/>
</dbReference>
<dbReference type="PROSITE" id="PS00107">
    <property type="entry name" value="PROTEIN_KINASE_ATP"/>
    <property type="match status" value="1"/>
</dbReference>
<keyword evidence="5" id="KW-0418">Kinase</keyword>
<dbReference type="OrthoDB" id="539158at2759"/>
<dbReference type="EC" id="2.7.11.1" evidence="1"/>
<dbReference type="EMBL" id="QWIJ01000866">
    <property type="protein sequence ID" value="RMX78132.1"/>
    <property type="molecule type" value="Genomic_DNA"/>
</dbReference>
<evidence type="ECO:0000256" key="9">
    <source>
        <dbReference type="PROSITE-ProRule" id="PRU10141"/>
    </source>
</evidence>
<protein>
    <recommendedName>
        <fullName evidence="1">non-specific serine/threonine protein kinase</fullName>
        <ecNumber evidence="1">2.7.11.1</ecNumber>
    </recommendedName>
</protein>
<dbReference type="Gene3D" id="1.10.510.10">
    <property type="entry name" value="Transferase(Phosphotransferase) domain 1"/>
    <property type="match status" value="1"/>
</dbReference>
<evidence type="ECO:0000256" key="5">
    <source>
        <dbReference type="ARBA" id="ARBA00022777"/>
    </source>
</evidence>
<dbReference type="VEuPathDB" id="FungiDB:BTJ68_08438"/>
<evidence type="ECO:0000256" key="4">
    <source>
        <dbReference type="ARBA" id="ARBA00022741"/>
    </source>
</evidence>
<feature type="compositionally biased region" description="Low complexity" evidence="10">
    <location>
        <begin position="404"/>
        <end position="420"/>
    </location>
</feature>